<organism evidence="1 2">
    <name type="scientific">Dryococelus australis</name>
    <dbReference type="NCBI Taxonomy" id="614101"/>
    <lineage>
        <taxon>Eukaryota</taxon>
        <taxon>Metazoa</taxon>
        <taxon>Ecdysozoa</taxon>
        <taxon>Arthropoda</taxon>
        <taxon>Hexapoda</taxon>
        <taxon>Insecta</taxon>
        <taxon>Pterygota</taxon>
        <taxon>Neoptera</taxon>
        <taxon>Polyneoptera</taxon>
        <taxon>Phasmatodea</taxon>
        <taxon>Verophasmatodea</taxon>
        <taxon>Anareolatae</taxon>
        <taxon>Phasmatidae</taxon>
        <taxon>Eurycanthinae</taxon>
        <taxon>Dryococelus</taxon>
    </lineage>
</organism>
<gene>
    <name evidence="1" type="ORF">PR048_014092</name>
</gene>
<reference evidence="1 2" key="1">
    <citation type="submission" date="2023-02" db="EMBL/GenBank/DDBJ databases">
        <title>LHISI_Scaffold_Assembly.</title>
        <authorList>
            <person name="Stuart O.P."/>
            <person name="Cleave R."/>
            <person name="Magrath M.J.L."/>
            <person name="Mikheyev A.S."/>
        </authorList>
    </citation>
    <scope>NUCLEOTIDE SEQUENCE [LARGE SCALE GENOMIC DNA]</scope>
    <source>
        <strain evidence="1">Daus_M_001</strain>
        <tissue evidence="1">Leg muscle</tissue>
    </source>
</reference>
<comment type="caution">
    <text evidence="1">The sequence shown here is derived from an EMBL/GenBank/DDBJ whole genome shotgun (WGS) entry which is preliminary data.</text>
</comment>
<dbReference type="Proteomes" id="UP001159363">
    <property type="component" value="Chromosome X"/>
</dbReference>
<evidence type="ECO:0000313" key="2">
    <source>
        <dbReference type="Proteomes" id="UP001159363"/>
    </source>
</evidence>
<name>A0ABQ9HUY4_9NEOP</name>
<keyword evidence="2" id="KW-1185">Reference proteome</keyword>
<dbReference type="EMBL" id="JARBHB010000004">
    <property type="protein sequence ID" value="KAJ8887874.1"/>
    <property type="molecule type" value="Genomic_DNA"/>
</dbReference>
<proteinExistence type="predicted"/>
<protein>
    <submittedName>
        <fullName evidence="1">Uncharacterized protein</fullName>
    </submittedName>
</protein>
<evidence type="ECO:0000313" key="1">
    <source>
        <dbReference type="EMBL" id="KAJ8887874.1"/>
    </source>
</evidence>
<sequence length="550" mass="61846">MISLIELETYTQHDENTARQFRRALSLVAMGDLMRVALWPLTLPRLSASNAERISSRPVLHPTVDMASPGKWHWDPVYGRTQAGTEVVRKVEGQRTLCGVQPRLLLRAGGIAPGGDSGCLLGQLTLRCEALLSNTSISKHDGIQSKQEFLSISTILFLHYNWHAYCIVQYKLQAYMCVTLGMQHLDVVDGELQYFCLLQLGRTLLLVGAGYQAAQLCQTAVDAISPSLLYDATPLLATQKLTAARIPWRLASVTPMQTFAPTTLLTAANMTCLSACHCLSISSNMPDVLNKGSLPDSRKWESCRTMLLVSGFTQDLPFLPPLHSDAAPYSPCFTLISCQHIGVKSRQNLSTVICAHCPGLEISEYRGGFKQSRAGRAGGYQNHNEQPAIITHRENRSFEGRKKLLNVDSKEGRRSIRTENQEQPEQDKSIYHILKVFVSPHTLWKLLYKINISFRSRVLEKFTVNYMENSLSTCPKSLKRSGINHMPANSWCLVKQQPWWTAALYTIRRRPGTWDRHRTEFQHNTHLASPRLPGEKVLVAMRRPCRLVAR</sequence>
<accession>A0ABQ9HUY4</accession>